<accession>A0ABP7CZ51</accession>
<evidence type="ECO:0000313" key="2">
    <source>
        <dbReference type="Proteomes" id="UP001500752"/>
    </source>
</evidence>
<reference evidence="2" key="1">
    <citation type="journal article" date="2019" name="Int. J. Syst. Evol. Microbiol.">
        <title>The Global Catalogue of Microorganisms (GCM) 10K type strain sequencing project: providing services to taxonomists for standard genome sequencing and annotation.</title>
        <authorList>
            <consortium name="The Broad Institute Genomics Platform"/>
            <consortium name="The Broad Institute Genome Sequencing Center for Infectious Disease"/>
            <person name="Wu L."/>
            <person name="Ma J."/>
        </authorList>
    </citation>
    <scope>NUCLEOTIDE SEQUENCE [LARGE SCALE GENOMIC DNA]</scope>
    <source>
        <strain evidence="2">JCM 30742</strain>
    </source>
</reference>
<dbReference type="EMBL" id="BAABEO010000024">
    <property type="protein sequence ID" value="GAA3696166.1"/>
    <property type="molecule type" value="Genomic_DNA"/>
</dbReference>
<evidence type="ECO:0000313" key="1">
    <source>
        <dbReference type="EMBL" id="GAA3696166.1"/>
    </source>
</evidence>
<proteinExistence type="predicted"/>
<organism evidence="1 2">
    <name type="scientific">Arthrobacter ginkgonis</name>
    <dbReference type="NCBI Taxonomy" id="1630594"/>
    <lineage>
        <taxon>Bacteria</taxon>
        <taxon>Bacillati</taxon>
        <taxon>Actinomycetota</taxon>
        <taxon>Actinomycetes</taxon>
        <taxon>Micrococcales</taxon>
        <taxon>Micrococcaceae</taxon>
        <taxon>Arthrobacter</taxon>
    </lineage>
</organism>
<keyword evidence="2" id="KW-1185">Reference proteome</keyword>
<sequence>MHMATLVNEAMFGLTLRGHPATRAEVLPGWGPSGRLGVLVREPFGALGASLLIQLAVTAFYDAVPSRREAAPQYPEIYLFHLGGRFGDHRPFDFWPPRKEVFLKGEPLEVLEALNDRAITVLALPEVAIGHGPTAEADGRLDASGAPWSEANSFRERTTAAYVYSADGKAANGNLRIQGLDGVLEQNGQRAASPERSLEWFQGLRPEELPTALPGPGTLAQTRFWARTLTDRFHEVDARTRSLVRERAAARLAAGKPTETYRRLEPGEALQLL</sequence>
<comment type="caution">
    <text evidence="1">The sequence shown here is derived from an EMBL/GenBank/DDBJ whole genome shotgun (WGS) entry which is preliminary data.</text>
</comment>
<protein>
    <submittedName>
        <fullName evidence="1">Uncharacterized protein</fullName>
    </submittedName>
</protein>
<gene>
    <name evidence="1" type="ORF">GCM10023081_36630</name>
</gene>
<dbReference type="Proteomes" id="UP001500752">
    <property type="component" value="Unassembled WGS sequence"/>
</dbReference>
<name>A0ABP7CZ51_9MICC</name>